<dbReference type="AlphaFoldDB" id="A0A544QM42"/>
<comment type="caution">
    <text evidence="2">The sequence shown here is derived from an EMBL/GenBank/DDBJ whole genome shotgun (WGS) entry which is preliminary data.</text>
</comment>
<keyword evidence="3" id="KW-1185">Reference proteome</keyword>
<feature type="transmembrane region" description="Helical" evidence="1">
    <location>
        <begin position="50"/>
        <end position="71"/>
    </location>
</feature>
<accession>A0A544QM42</accession>
<feature type="transmembrane region" description="Helical" evidence="1">
    <location>
        <begin position="12"/>
        <end position="38"/>
    </location>
</feature>
<keyword evidence="1" id="KW-0812">Transmembrane</keyword>
<feature type="transmembrane region" description="Helical" evidence="1">
    <location>
        <begin position="77"/>
        <end position="99"/>
    </location>
</feature>
<sequence length="100" mass="10544">MDTDSLTDQYSTLVWLAAILVGLLTLPIGLLVPAYFYIKADRGEGKSQSALEIWTVILTGILGIAAVELGGRKGAKILWGILAALFVVSILGGIALFALL</sequence>
<gene>
    <name evidence="2" type="ORF">EWF95_11705</name>
</gene>
<keyword evidence="1" id="KW-1133">Transmembrane helix</keyword>
<organism evidence="2 3">
    <name type="scientific">Halonotius roseus</name>
    <dbReference type="NCBI Taxonomy" id="2511997"/>
    <lineage>
        <taxon>Archaea</taxon>
        <taxon>Methanobacteriati</taxon>
        <taxon>Methanobacteriota</taxon>
        <taxon>Stenosarchaea group</taxon>
        <taxon>Halobacteria</taxon>
        <taxon>Halobacteriales</taxon>
        <taxon>Haloferacaceae</taxon>
        <taxon>Halonotius</taxon>
    </lineage>
</organism>
<proteinExistence type="predicted"/>
<keyword evidence="1" id="KW-0472">Membrane</keyword>
<dbReference type="OrthoDB" id="341026at2157"/>
<evidence type="ECO:0000313" key="3">
    <source>
        <dbReference type="Proteomes" id="UP000315385"/>
    </source>
</evidence>
<dbReference type="RefSeq" id="WP_142444254.1">
    <property type="nucleotide sequence ID" value="NZ_SESI01000003.1"/>
</dbReference>
<evidence type="ECO:0000256" key="1">
    <source>
        <dbReference type="SAM" id="Phobius"/>
    </source>
</evidence>
<protein>
    <submittedName>
        <fullName evidence="2">Uncharacterized protein</fullName>
    </submittedName>
</protein>
<name>A0A544QM42_9EURY</name>
<dbReference type="EMBL" id="SESI01000003">
    <property type="protein sequence ID" value="TQQ79665.1"/>
    <property type="molecule type" value="Genomic_DNA"/>
</dbReference>
<evidence type="ECO:0000313" key="2">
    <source>
        <dbReference type="EMBL" id="TQQ79665.1"/>
    </source>
</evidence>
<reference evidence="2 3" key="1">
    <citation type="submission" date="2019-02" db="EMBL/GenBank/DDBJ databases">
        <title>Halonotius sp. a new haloqrchaeon isolated from saline water.</title>
        <authorList>
            <person name="Duran-Viseras A."/>
            <person name="Sanchez-Porro C."/>
            <person name="Ventosa A."/>
        </authorList>
    </citation>
    <scope>NUCLEOTIDE SEQUENCE [LARGE SCALE GENOMIC DNA]</scope>
    <source>
        <strain evidence="2 3">F9-27</strain>
    </source>
</reference>
<dbReference type="Proteomes" id="UP000315385">
    <property type="component" value="Unassembled WGS sequence"/>
</dbReference>